<accession>A0A3N6M8M0</accession>
<dbReference type="AlphaFoldDB" id="A0A3N6M8M0"/>
<evidence type="ECO:0000313" key="2">
    <source>
        <dbReference type="Proteomes" id="UP000282323"/>
    </source>
</evidence>
<sequence length="448" mass="49427">MTEHSNATRRRFLAGVATATTASLAGCTFTSIGDDDGPIRLSPAEVEPILDEPIPDVDRPVPVEPDSVALEDGLERVESLLADVPDPVADETVPNGVVRQSIDQRRESATEYRDEARETSGPETYYGLRDAVVSARESARGAETTLSAVEDPDVGGLVDEHEERTTLVEGRLETLEYRGEDTDDGRIRAALFAAHVEDDLATARRRVDRWRVDDHSNVIDIGDGAADLEFVAATVDAWDHLTDRYGAETDDSVDLEPIFENALETSVEATNQVDLPDQDTDDWLAELVEDEVEQGFPQTLLWDAVRPVYRVRDRVAEAAEDGRLGTGLSIAVRFEQERRAFETVRDRFDDGDLETPDSVGEVRTEREAAIAAAESALEEIPTPSIGAHQLAQTIQSLEWTDDTIRRHGDRDRDTTVSIGGEYSEYACHRARFDALPEAVSAIRSRVLE</sequence>
<dbReference type="OrthoDB" id="350675at2157"/>
<dbReference type="PROSITE" id="PS51318">
    <property type="entry name" value="TAT"/>
    <property type="match status" value="1"/>
</dbReference>
<protein>
    <submittedName>
        <fullName evidence="1">Uncharacterized protein</fullName>
    </submittedName>
</protein>
<reference evidence="1 2" key="1">
    <citation type="submission" date="2018-10" db="EMBL/GenBank/DDBJ databases">
        <title>Natrarchaeobius chitinivorans gen. nov., sp. nov., and Natrarchaeobius haloalkaliphilus sp. nov., alkaliphilic, chitin-utilizing haloarchaea from hypersaline alkaline lakes.</title>
        <authorList>
            <person name="Sorokin D.Y."/>
            <person name="Elcheninov A.G."/>
            <person name="Kostrikina N.A."/>
            <person name="Bale N.J."/>
            <person name="Sinninghe Damste J.S."/>
            <person name="Khijniak T.V."/>
            <person name="Kublanov I.V."/>
            <person name="Toshchakov S.V."/>
        </authorList>
    </citation>
    <scope>NUCLEOTIDE SEQUENCE [LARGE SCALE GENOMIC DNA]</scope>
    <source>
        <strain evidence="1 2">AArcht4T</strain>
    </source>
</reference>
<organism evidence="1 2">
    <name type="scientific">Natrarchaeobius chitinivorans</name>
    <dbReference type="NCBI Taxonomy" id="1679083"/>
    <lineage>
        <taxon>Archaea</taxon>
        <taxon>Methanobacteriati</taxon>
        <taxon>Methanobacteriota</taxon>
        <taxon>Stenosarchaea group</taxon>
        <taxon>Halobacteria</taxon>
        <taxon>Halobacteriales</taxon>
        <taxon>Natrialbaceae</taxon>
        <taxon>Natrarchaeobius</taxon>
    </lineage>
</organism>
<dbReference type="Proteomes" id="UP000282323">
    <property type="component" value="Unassembled WGS sequence"/>
</dbReference>
<dbReference type="EMBL" id="REGA01000002">
    <property type="protein sequence ID" value="RQG97024.1"/>
    <property type="molecule type" value="Genomic_DNA"/>
</dbReference>
<evidence type="ECO:0000313" key="1">
    <source>
        <dbReference type="EMBL" id="RQG97024.1"/>
    </source>
</evidence>
<keyword evidence="2" id="KW-1185">Reference proteome</keyword>
<dbReference type="InterPro" id="IPR006311">
    <property type="entry name" value="TAT_signal"/>
</dbReference>
<proteinExistence type="predicted"/>
<name>A0A3N6M8M0_NATCH</name>
<gene>
    <name evidence="1" type="ORF">EA473_02790</name>
</gene>
<dbReference type="RefSeq" id="WP_124194144.1">
    <property type="nucleotide sequence ID" value="NZ_REGA01000002.1"/>
</dbReference>
<comment type="caution">
    <text evidence="1">The sequence shown here is derived from an EMBL/GenBank/DDBJ whole genome shotgun (WGS) entry which is preliminary data.</text>
</comment>